<name>A0A2S9GSL8_9BURK</name>
<keyword evidence="2" id="KW-1185">Reference proteome</keyword>
<gene>
    <name evidence="1" type="ORF">S2091_4607</name>
</gene>
<accession>A0A2S9GSL8</accession>
<evidence type="ECO:0000313" key="2">
    <source>
        <dbReference type="Proteomes" id="UP000237839"/>
    </source>
</evidence>
<dbReference type="AlphaFoldDB" id="A0A2S9GSL8"/>
<dbReference type="EMBL" id="PUGF01000038">
    <property type="protein sequence ID" value="PRC90714.1"/>
    <property type="molecule type" value="Genomic_DNA"/>
</dbReference>
<evidence type="ECO:0000313" key="1">
    <source>
        <dbReference type="EMBL" id="PRC90714.1"/>
    </source>
</evidence>
<dbReference type="Proteomes" id="UP000237839">
    <property type="component" value="Unassembled WGS sequence"/>
</dbReference>
<comment type="caution">
    <text evidence="1">The sequence shown here is derived from an EMBL/GenBank/DDBJ whole genome shotgun (WGS) entry which is preliminary data.</text>
</comment>
<sequence length="38" mass="4196">MRTLVDIPGWQIDGLAYQEKAAPNGKGTVQFWVSVFGD</sequence>
<reference evidence="1 2" key="1">
    <citation type="submission" date="2018-02" db="EMBL/GenBank/DDBJ databases">
        <title>Solimicrobium silvestre gen. nov., sp. nov., isolated from alpine forest soil.</title>
        <authorList>
            <person name="Margesin R."/>
            <person name="Albuquerque L."/>
            <person name="Zhang D.-C."/>
            <person name="Froufe H.J.C."/>
            <person name="Severino R."/>
            <person name="Roxo I."/>
            <person name="Egas C."/>
            <person name="Da Costa M.S."/>
        </authorList>
    </citation>
    <scope>NUCLEOTIDE SEQUENCE [LARGE SCALE GENOMIC DNA]</scope>
    <source>
        <strain evidence="1 2">S20-91</strain>
    </source>
</reference>
<proteinExistence type="predicted"/>
<protein>
    <submittedName>
        <fullName evidence="1">Uncharacterized protein</fullName>
    </submittedName>
</protein>
<organism evidence="1 2">
    <name type="scientific">Solimicrobium silvestre</name>
    <dbReference type="NCBI Taxonomy" id="2099400"/>
    <lineage>
        <taxon>Bacteria</taxon>
        <taxon>Pseudomonadati</taxon>
        <taxon>Pseudomonadota</taxon>
        <taxon>Betaproteobacteria</taxon>
        <taxon>Burkholderiales</taxon>
        <taxon>Oxalobacteraceae</taxon>
        <taxon>Solimicrobium</taxon>
    </lineage>
</organism>